<reference evidence="3 4" key="1">
    <citation type="submission" date="2016-10" db="EMBL/GenBank/DDBJ databases">
        <authorList>
            <person name="de Groot N.N."/>
        </authorList>
    </citation>
    <scope>NUCLEOTIDE SEQUENCE [LARGE SCALE GENOMIC DNA]</scope>
    <source>
        <strain evidence="3 4">SLAS-1</strain>
    </source>
</reference>
<dbReference type="RefSeq" id="WP_089758509.1">
    <property type="nucleotide sequence ID" value="NZ_FNGO01000004.1"/>
</dbReference>
<dbReference type="SUPFAM" id="SSF54211">
    <property type="entry name" value="Ribosomal protein S5 domain 2-like"/>
    <property type="match status" value="1"/>
</dbReference>
<dbReference type="Proteomes" id="UP000199476">
    <property type="component" value="Unassembled WGS sequence"/>
</dbReference>
<organism evidence="3 4">
    <name type="scientific">Halarsenatibacter silvermanii</name>
    <dbReference type="NCBI Taxonomy" id="321763"/>
    <lineage>
        <taxon>Bacteria</taxon>
        <taxon>Bacillati</taxon>
        <taxon>Bacillota</taxon>
        <taxon>Clostridia</taxon>
        <taxon>Halanaerobiales</taxon>
        <taxon>Halarsenatibacteraceae</taxon>
        <taxon>Halarsenatibacter</taxon>
    </lineage>
</organism>
<dbReference type="InterPro" id="IPR020569">
    <property type="entry name" value="UPF0029_Impact_CS"/>
</dbReference>
<name>A0A1G9JQP2_9FIRM</name>
<dbReference type="InterPro" id="IPR023582">
    <property type="entry name" value="Impact"/>
</dbReference>
<comment type="similarity">
    <text evidence="1">Belongs to the IMPACT family.</text>
</comment>
<proteinExistence type="inferred from homology"/>
<feature type="domain" description="Impact N-terminal" evidence="2">
    <location>
        <begin position="26"/>
        <end position="129"/>
    </location>
</feature>
<dbReference type="Gene3D" id="3.30.230.30">
    <property type="entry name" value="Impact, N-terminal domain"/>
    <property type="match status" value="1"/>
</dbReference>
<dbReference type="GO" id="GO:0006446">
    <property type="term" value="P:regulation of translational initiation"/>
    <property type="evidence" value="ECO:0007669"/>
    <property type="project" value="TreeGrafter"/>
</dbReference>
<evidence type="ECO:0000313" key="3">
    <source>
        <dbReference type="EMBL" id="SDL39652.1"/>
    </source>
</evidence>
<dbReference type="AlphaFoldDB" id="A0A1G9JQP2"/>
<dbReference type="STRING" id="321763.SAMN04488692_10460"/>
<evidence type="ECO:0000259" key="2">
    <source>
        <dbReference type="Pfam" id="PF01205"/>
    </source>
</evidence>
<keyword evidence="4" id="KW-1185">Reference proteome</keyword>
<dbReference type="PROSITE" id="PS00910">
    <property type="entry name" value="UPF0029"/>
    <property type="match status" value="1"/>
</dbReference>
<dbReference type="Pfam" id="PF01205">
    <property type="entry name" value="Impact_N"/>
    <property type="match status" value="1"/>
</dbReference>
<dbReference type="InterPro" id="IPR020568">
    <property type="entry name" value="Ribosomal_Su5_D2-typ_SF"/>
</dbReference>
<gene>
    <name evidence="3" type="ORF">SAMN04488692_10460</name>
</gene>
<dbReference type="GO" id="GO:0005737">
    <property type="term" value="C:cytoplasm"/>
    <property type="evidence" value="ECO:0007669"/>
    <property type="project" value="TreeGrafter"/>
</dbReference>
<dbReference type="PANTHER" id="PTHR16301:SF20">
    <property type="entry name" value="IMPACT FAMILY MEMBER YIGZ"/>
    <property type="match status" value="1"/>
</dbReference>
<dbReference type="EMBL" id="FNGO01000004">
    <property type="protein sequence ID" value="SDL39652.1"/>
    <property type="molecule type" value="Genomic_DNA"/>
</dbReference>
<dbReference type="InterPro" id="IPR036956">
    <property type="entry name" value="Impact_N_sf"/>
</dbReference>
<dbReference type="PANTHER" id="PTHR16301">
    <property type="entry name" value="IMPACT-RELATED"/>
    <property type="match status" value="1"/>
</dbReference>
<protein>
    <submittedName>
        <fullName evidence="3">Uncharacterized protein, YigZ family</fullName>
    </submittedName>
</protein>
<evidence type="ECO:0000256" key="1">
    <source>
        <dbReference type="ARBA" id="ARBA00007665"/>
    </source>
</evidence>
<dbReference type="InterPro" id="IPR001498">
    <property type="entry name" value="Impact_N"/>
</dbReference>
<sequence>MTVDRMDGEDQYKTISRKNRIESRVKGSRFIATTFPCFSRQEAEGAVKNVKAEFSDATHNAFAFRVFNKGSLEEVSDDDGEPASSAGPPILQRLQGENLLNAAVVVTRYFGGTELGIGGLIRAYGEAAGRSIKTVEKVEVKKYLQFSCRGSYNHIGEVINQLEKREIEIKNRGHCQEGFVLKGEMPLEFEQVLRSELKNITGDKVKLEIIDSFFRRID</sequence>
<accession>A0A1G9JQP2</accession>
<dbReference type="OrthoDB" id="9813771at2"/>
<evidence type="ECO:0000313" key="4">
    <source>
        <dbReference type="Proteomes" id="UP000199476"/>
    </source>
</evidence>